<keyword evidence="1" id="KW-0812">Transmembrane</keyword>
<feature type="transmembrane region" description="Helical" evidence="1">
    <location>
        <begin position="174"/>
        <end position="193"/>
    </location>
</feature>
<keyword evidence="4" id="KW-1185">Reference proteome</keyword>
<feature type="domain" description="7TM GPCR serpentine receptor class x (Srx)" evidence="2">
    <location>
        <begin position="6"/>
        <end position="199"/>
    </location>
</feature>
<dbReference type="WBParaSite" id="nOo.2.0.1.t03692-RA">
    <property type="protein sequence ID" value="nOo.2.0.1.t03692-RA"/>
    <property type="gene ID" value="nOo.2.0.1.g03692"/>
</dbReference>
<feature type="transmembrane region" description="Helical" evidence="1">
    <location>
        <begin position="52"/>
        <end position="72"/>
    </location>
</feature>
<keyword evidence="1" id="KW-0472">Membrane</keyword>
<feature type="transmembrane region" description="Helical" evidence="1">
    <location>
        <begin position="9"/>
        <end position="32"/>
    </location>
</feature>
<organism evidence="5">
    <name type="scientific">Onchocerca ochengi</name>
    <name type="common">Filarial nematode worm</name>
    <dbReference type="NCBI Taxonomy" id="42157"/>
    <lineage>
        <taxon>Eukaryota</taxon>
        <taxon>Metazoa</taxon>
        <taxon>Ecdysozoa</taxon>
        <taxon>Nematoda</taxon>
        <taxon>Chromadorea</taxon>
        <taxon>Rhabditida</taxon>
        <taxon>Spirurina</taxon>
        <taxon>Spiruromorpha</taxon>
        <taxon>Filarioidea</taxon>
        <taxon>Onchocercidae</taxon>
        <taxon>Onchocerca</taxon>
    </lineage>
</organism>
<dbReference type="InterPro" id="IPR019430">
    <property type="entry name" value="7TM_GPCR_serpentine_rcpt_Srx"/>
</dbReference>
<feature type="transmembrane region" description="Helical" evidence="1">
    <location>
        <begin position="133"/>
        <end position="154"/>
    </location>
</feature>
<keyword evidence="1" id="KW-1133">Transmembrane helix</keyword>
<dbReference type="OrthoDB" id="5849812at2759"/>
<sequence length="316" mass="36189">MKYSTYKIVVCHGFIDIIQLCVYISNGIFAILGTTMHKWVEKICGFQLSFCWYNVNCLTVLLAINRLVLLYFGGRAEYFFTPRMTSFILSCTIAVPSVFSLIWLTPEATYGFNAELLLWTYDSPDFMPTCDRITTLTTSILSTVCYVLLLGLVLKKSSSGNKVPDNSRRRDTFLTMQVMINGGYTVCVSTYFMFLRPYYVPYTVIYNAVDIVLCVIWNGKNPVMHLFFNRYIRTKFFEDVRNRKIFSVILNSVLCLKHKMLPETVETLEMPNNFPLNRVVPAKENGNNNNYNNKNGYCSSKLKQTSTAFAKGAIVS</sequence>
<dbReference type="EMBL" id="UYRW01000733">
    <property type="protein sequence ID" value="VDK70118.1"/>
    <property type="molecule type" value="Genomic_DNA"/>
</dbReference>
<gene>
    <name evidence="3" type="ORF">NOO_LOCUS3692</name>
</gene>
<dbReference type="SUPFAM" id="SSF81321">
    <property type="entry name" value="Family A G protein-coupled receptor-like"/>
    <property type="match status" value="1"/>
</dbReference>
<name>A0A182E6Q3_ONCOC</name>
<protein>
    <submittedName>
        <fullName evidence="5">7TM_GPCR_Srx domain-containing protein</fullName>
    </submittedName>
</protein>
<dbReference type="InterPro" id="IPR019425">
    <property type="entry name" value="7TM_GPCR_serpentine_rcpt_Srt"/>
</dbReference>
<dbReference type="Proteomes" id="UP000271087">
    <property type="component" value="Unassembled WGS sequence"/>
</dbReference>
<evidence type="ECO:0000256" key="1">
    <source>
        <dbReference type="SAM" id="Phobius"/>
    </source>
</evidence>
<reference evidence="5" key="1">
    <citation type="submission" date="2016-06" db="UniProtKB">
        <authorList>
            <consortium name="WormBaseParasite"/>
        </authorList>
    </citation>
    <scope>IDENTIFICATION</scope>
</reference>
<reference evidence="3 4" key="2">
    <citation type="submission" date="2018-08" db="EMBL/GenBank/DDBJ databases">
        <authorList>
            <person name="Laetsch R D."/>
            <person name="Stevens L."/>
            <person name="Kumar S."/>
            <person name="Blaxter L. M."/>
        </authorList>
    </citation>
    <scope>NUCLEOTIDE SEQUENCE [LARGE SCALE GENOMIC DNA]</scope>
</reference>
<dbReference type="PANTHER" id="PTHR23021">
    <property type="entry name" value="SERPENTINE RECEPTOR, CLASS T"/>
    <property type="match status" value="1"/>
</dbReference>
<feature type="transmembrane region" description="Helical" evidence="1">
    <location>
        <begin position="199"/>
        <end position="217"/>
    </location>
</feature>
<dbReference type="Pfam" id="PF10328">
    <property type="entry name" value="7TM_GPCR_Srx"/>
    <property type="match status" value="1"/>
</dbReference>
<evidence type="ECO:0000313" key="3">
    <source>
        <dbReference type="EMBL" id="VDK70118.1"/>
    </source>
</evidence>
<evidence type="ECO:0000313" key="4">
    <source>
        <dbReference type="Proteomes" id="UP000271087"/>
    </source>
</evidence>
<proteinExistence type="predicted"/>
<evidence type="ECO:0000259" key="2">
    <source>
        <dbReference type="Pfam" id="PF10328"/>
    </source>
</evidence>
<dbReference type="AlphaFoldDB" id="A0A182E6Q3"/>
<feature type="transmembrane region" description="Helical" evidence="1">
    <location>
        <begin position="84"/>
        <end position="104"/>
    </location>
</feature>
<dbReference type="Gene3D" id="1.20.1070.10">
    <property type="entry name" value="Rhodopsin 7-helix transmembrane proteins"/>
    <property type="match status" value="1"/>
</dbReference>
<evidence type="ECO:0000313" key="5">
    <source>
        <dbReference type="WBParaSite" id="nOo.2.0.1.t03692-RA"/>
    </source>
</evidence>
<accession>A0A182E6Q3</accession>